<sequence>MATGEVPVRGIVYEVARGDKTGSVFGFLANLLGGKLNISIGTVAGSLDNFIQLKNTALDAVFSMLEMDIRYKVLSLPSLRIQSGARGVFSVGPEVPVLGTLFYRVYRELELNLRIKPSKRLLREKPEPLTVPENCNAVWYEHA</sequence>
<organism evidence="1 2">
    <name type="scientific">Comamonas testosteroni (strain DSM 14576 / KF-1)</name>
    <name type="common">Pseudomonas testosteroni</name>
    <dbReference type="NCBI Taxonomy" id="399795"/>
    <lineage>
        <taxon>Bacteria</taxon>
        <taxon>Pseudomonadati</taxon>
        <taxon>Pseudomonadota</taxon>
        <taxon>Betaproteobacteria</taxon>
        <taxon>Burkholderiales</taxon>
        <taxon>Comamonadaceae</taxon>
        <taxon>Comamonas</taxon>
    </lineage>
</organism>
<comment type="caution">
    <text evidence="1">The sequence shown here is derived from an EMBL/GenBank/DDBJ whole genome shotgun (WGS) entry which is preliminary data.</text>
</comment>
<reference evidence="1 2" key="1">
    <citation type="journal article" date="2004" name="Appl. Environ. Microbiol.">
        <title>Mineralization of individual congeners of linear alkylbenzenesulfonate by defined pairs of heterotrophic bacteria.</title>
        <authorList>
            <person name="Schleheck D."/>
            <person name="Knepper T.P."/>
            <person name="Fischer K."/>
            <person name="Cook A.M."/>
        </authorList>
    </citation>
    <scope>NUCLEOTIDE SEQUENCE [LARGE SCALE GENOMIC DNA]</scope>
    <source>
        <strain evidence="2">DSM 14576 / KF-1</strain>
    </source>
</reference>
<dbReference type="eggNOG" id="COG1450">
    <property type="taxonomic scope" value="Bacteria"/>
</dbReference>
<dbReference type="EMBL" id="AAUJ02000001">
    <property type="protein sequence ID" value="EED67090.1"/>
    <property type="molecule type" value="Genomic_DNA"/>
</dbReference>
<protein>
    <submittedName>
        <fullName evidence="1">Uncharacterized protein</fullName>
    </submittedName>
</protein>
<gene>
    <name evidence="1" type="ORF">CtesDRAFT_PD2036</name>
</gene>
<accession>B7WQU5</accession>
<evidence type="ECO:0000313" key="2">
    <source>
        <dbReference type="Proteomes" id="UP000003039"/>
    </source>
</evidence>
<evidence type="ECO:0000313" key="1">
    <source>
        <dbReference type="EMBL" id="EED67090.1"/>
    </source>
</evidence>
<name>B7WQU5_COMTK</name>
<dbReference type="AlphaFoldDB" id="B7WQU5"/>
<proteinExistence type="predicted"/>
<dbReference type="Proteomes" id="UP000003039">
    <property type="component" value="Unassembled WGS sequence"/>
</dbReference>